<dbReference type="AlphaFoldDB" id="A0AAV4LJA7"/>
<dbReference type="GO" id="GO:0016810">
    <property type="term" value="F:hydrolase activity, acting on carbon-nitrogen (but not peptide) bonds"/>
    <property type="evidence" value="ECO:0007669"/>
    <property type="project" value="InterPro"/>
</dbReference>
<protein>
    <recommendedName>
        <fullName evidence="1">NodB homology domain-containing protein</fullName>
    </recommendedName>
</protein>
<evidence type="ECO:0000259" key="1">
    <source>
        <dbReference type="Pfam" id="PF01522"/>
    </source>
</evidence>
<dbReference type="Gene3D" id="3.20.20.370">
    <property type="entry name" value="Glycoside hydrolase/deacetylase"/>
    <property type="match status" value="1"/>
</dbReference>
<evidence type="ECO:0000313" key="3">
    <source>
        <dbReference type="Proteomes" id="UP001057291"/>
    </source>
</evidence>
<name>A0AAV4LJA7_9BACL</name>
<feature type="domain" description="NodB homology" evidence="1">
    <location>
        <begin position="50"/>
        <end position="119"/>
    </location>
</feature>
<dbReference type="Proteomes" id="UP001057291">
    <property type="component" value="Unassembled WGS sequence"/>
</dbReference>
<sequence>MNKRDVIIRKIVLACMIVMLTWRGIDQFPTLHKYVEQHKVTVGTVAYIRTSSKDVALVIDVDDIDAPVKDVVDLLDREDVKATFLLNRDWASQYPLTLQEIEKRGYEARVYEKLHGWSFNLEQLLQENGTVDPTPLRERMKSGWVLRLPVKQSSIPILPIAIQVAREKGMAICTLHQLESEQK</sequence>
<dbReference type="Pfam" id="PF01522">
    <property type="entry name" value="Polysacc_deac_1"/>
    <property type="match status" value="1"/>
</dbReference>
<keyword evidence="3" id="KW-1185">Reference proteome</keyword>
<accession>A0AAV4LJA7</accession>
<proteinExistence type="predicted"/>
<dbReference type="InterPro" id="IPR002509">
    <property type="entry name" value="NODB_dom"/>
</dbReference>
<dbReference type="SUPFAM" id="SSF88713">
    <property type="entry name" value="Glycoside hydrolase/deacetylase"/>
    <property type="match status" value="1"/>
</dbReference>
<evidence type="ECO:0000313" key="2">
    <source>
        <dbReference type="EMBL" id="GIM47851.1"/>
    </source>
</evidence>
<reference evidence="2" key="1">
    <citation type="journal article" date="2023" name="Int. J. Syst. Evol. Microbiol.">
        <title>Collibacillus ludicampi gen. nov., sp. nov., a new soil bacterium of the family Alicyclobacillaceae.</title>
        <authorList>
            <person name="Jojima T."/>
            <person name="Ioku Y."/>
            <person name="Fukuta Y."/>
            <person name="Shirasaka N."/>
            <person name="Matsumura Y."/>
            <person name="Mori M."/>
        </authorList>
    </citation>
    <scope>NUCLEOTIDE SEQUENCE</scope>
    <source>
        <strain evidence="2">TP075</strain>
    </source>
</reference>
<dbReference type="RefSeq" id="WP_282200785.1">
    <property type="nucleotide sequence ID" value="NZ_BOQE01000001.1"/>
</dbReference>
<organism evidence="2 3">
    <name type="scientific">Collibacillus ludicampi</name>
    <dbReference type="NCBI Taxonomy" id="2771369"/>
    <lineage>
        <taxon>Bacteria</taxon>
        <taxon>Bacillati</taxon>
        <taxon>Bacillota</taxon>
        <taxon>Bacilli</taxon>
        <taxon>Bacillales</taxon>
        <taxon>Alicyclobacillaceae</taxon>
        <taxon>Collibacillus</taxon>
    </lineage>
</organism>
<gene>
    <name evidence="2" type="ORF">DNHGIG_34000</name>
</gene>
<dbReference type="GO" id="GO:0005975">
    <property type="term" value="P:carbohydrate metabolic process"/>
    <property type="evidence" value="ECO:0007669"/>
    <property type="project" value="InterPro"/>
</dbReference>
<dbReference type="EMBL" id="BOQE01000001">
    <property type="protein sequence ID" value="GIM47851.1"/>
    <property type="molecule type" value="Genomic_DNA"/>
</dbReference>
<comment type="caution">
    <text evidence="2">The sequence shown here is derived from an EMBL/GenBank/DDBJ whole genome shotgun (WGS) entry which is preliminary data.</text>
</comment>
<dbReference type="InterPro" id="IPR011330">
    <property type="entry name" value="Glyco_hydro/deAcase_b/a-brl"/>
</dbReference>